<dbReference type="Proteomes" id="UP000603545">
    <property type="component" value="Unassembled WGS sequence"/>
</dbReference>
<dbReference type="PROSITE" id="PS51918">
    <property type="entry name" value="RADICAL_SAM"/>
    <property type="match status" value="1"/>
</dbReference>
<keyword evidence="8 10" id="KW-0411">Iron-sulfur</keyword>
<dbReference type="GO" id="GO:0005737">
    <property type="term" value="C:cytoplasm"/>
    <property type="evidence" value="ECO:0007669"/>
    <property type="project" value="UniProtKB-SubCell"/>
</dbReference>
<evidence type="ECO:0000256" key="5">
    <source>
        <dbReference type="ARBA" id="ARBA00022691"/>
    </source>
</evidence>
<comment type="caution">
    <text evidence="12">The sequence shown here is derived from an EMBL/GenBank/DDBJ whole genome shotgun (WGS) entry which is preliminary data.</text>
</comment>
<accession>A0A8J6N487</accession>
<dbReference type="CDD" id="cd01335">
    <property type="entry name" value="Radical_SAM"/>
    <property type="match status" value="1"/>
</dbReference>
<protein>
    <recommendedName>
        <fullName evidence="3 10">Heme chaperone HemW</fullName>
    </recommendedName>
</protein>
<dbReference type="NCBIfam" id="TIGR00539">
    <property type="entry name" value="hemN_rel"/>
    <property type="match status" value="1"/>
</dbReference>
<dbReference type="GO" id="GO:0006779">
    <property type="term" value="P:porphyrin-containing compound biosynthetic process"/>
    <property type="evidence" value="ECO:0007669"/>
    <property type="project" value="InterPro"/>
</dbReference>
<evidence type="ECO:0000256" key="6">
    <source>
        <dbReference type="ARBA" id="ARBA00022723"/>
    </source>
</evidence>
<evidence type="ECO:0000313" key="13">
    <source>
        <dbReference type="Proteomes" id="UP000603545"/>
    </source>
</evidence>
<dbReference type="SFLD" id="SFLDF00288">
    <property type="entry name" value="HemN-like__clustered_with_nucl"/>
    <property type="match status" value="1"/>
</dbReference>
<evidence type="ECO:0000256" key="9">
    <source>
        <dbReference type="ARBA" id="ARBA00023186"/>
    </source>
</evidence>
<comment type="function">
    <text evidence="10">Probably acts as a heme chaperone, transferring heme to an unknown acceptor. Binds one molecule of heme per monomer, possibly covalently. Binds 1 [4Fe-4S] cluster. The cluster is coordinated with 3 cysteines and an exchangeable S-adenosyl-L-methionine.</text>
</comment>
<dbReference type="SUPFAM" id="SSF102114">
    <property type="entry name" value="Radical SAM enzymes"/>
    <property type="match status" value="1"/>
</dbReference>
<dbReference type="Pfam" id="PF06969">
    <property type="entry name" value="HemN_C"/>
    <property type="match status" value="1"/>
</dbReference>
<evidence type="ECO:0000256" key="4">
    <source>
        <dbReference type="ARBA" id="ARBA00022617"/>
    </source>
</evidence>
<dbReference type="EMBL" id="JACNLL010000027">
    <property type="protein sequence ID" value="MBC8198904.1"/>
    <property type="molecule type" value="Genomic_DNA"/>
</dbReference>
<dbReference type="GO" id="GO:0004109">
    <property type="term" value="F:coproporphyrinogen oxidase activity"/>
    <property type="evidence" value="ECO:0007669"/>
    <property type="project" value="InterPro"/>
</dbReference>
<proteinExistence type="inferred from homology"/>
<reference evidence="12 13" key="1">
    <citation type="submission" date="2020-08" db="EMBL/GenBank/DDBJ databases">
        <title>Bridging the membrane lipid divide: bacteria of the FCB group superphylum have the potential to synthesize archaeal ether lipids.</title>
        <authorList>
            <person name="Villanueva L."/>
            <person name="Von Meijenfeldt F.A.B."/>
            <person name="Westbye A.B."/>
            <person name="Yadav S."/>
            <person name="Hopmans E.C."/>
            <person name="Dutilh B.E."/>
            <person name="Sinninghe Damste J.S."/>
        </authorList>
    </citation>
    <scope>NUCLEOTIDE SEQUENCE [LARGE SCALE GENOMIC DNA]</scope>
    <source>
        <strain evidence="12">NIOZ-UU82</strain>
    </source>
</reference>
<dbReference type="InterPro" id="IPR010723">
    <property type="entry name" value="HemN_C"/>
</dbReference>
<keyword evidence="5 10" id="KW-0949">S-adenosyl-L-methionine</keyword>
<evidence type="ECO:0000256" key="2">
    <source>
        <dbReference type="ARBA" id="ARBA00006100"/>
    </source>
</evidence>
<organism evidence="12 13">
    <name type="scientific">Candidatus Desulfaltia bathyphila</name>
    <dbReference type="NCBI Taxonomy" id="2841697"/>
    <lineage>
        <taxon>Bacteria</taxon>
        <taxon>Pseudomonadati</taxon>
        <taxon>Thermodesulfobacteriota</taxon>
        <taxon>Desulfobacteria</taxon>
        <taxon>Desulfobacterales</taxon>
        <taxon>Desulfobacterales incertae sedis</taxon>
        <taxon>Candidatus Desulfaltia</taxon>
    </lineage>
</organism>
<name>A0A8J6N487_9BACT</name>
<dbReference type="SFLD" id="SFLDG01065">
    <property type="entry name" value="anaerobic_coproporphyrinogen-I"/>
    <property type="match status" value="1"/>
</dbReference>
<dbReference type="PANTHER" id="PTHR13932:SF5">
    <property type="entry name" value="RADICAL S-ADENOSYL METHIONINE DOMAIN-CONTAINING PROTEIN 1, MITOCHONDRIAL"/>
    <property type="match status" value="1"/>
</dbReference>
<keyword evidence="6 10" id="KW-0479">Metal-binding</keyword>
<feature type="domain" description="Radical SAM core" evidence="11">
    <location>
        <begin position="6"/>
        <end position="239"/>
    </location>
</feature>
<dbReference type="Gene3D" id="3.20.20.70">
    <property type="entry name" value="Aldolase class I"/>
    <property type="match status" value="1"/>
</dbReference>
<evidence type="ECO:0000256" key="7">
    <source>
        <dbReference type="ARBA" id="ARBA00023004"/>
    </source>
</evidence>
<keyword evidence="9 10" id="KW-0143">Chaperone</keyword>
<dbReference type="SMART" id="SM00729">
    <property type="entry name" value="Elp3"/>
    <property type="match status" value="1"/>
</dbReference>
<dbReference type="Pfam" id="PF04055">
    <property type="entry name" value="Radical_SAM"/>
    <property type="match status" value="1"/>
</dbReference>
<dbReference type="AlphaFoldDB" id="A0A8J6N487"/>
<dbReference type="InterPro" id="IPR004559">
    <property type="entry name" value="HemW-like"/>
</dbReference>
<dbReference type="InterPro" id="IPR058240">
    <property type="entry name" value="rSAM_sf"/>
</dbReference>
<dbReference type="GO" id="GO:0046872">
    <property type="term" value="F:metal ion binding"/>
    <property type="evidence" value="ECO:0007669"/>
    <property type="project" value="UniProtKB-UniRule"/>
</dbReference>
<dbReference type="GO" id="GO:0051539">
    <property type="term" value="F:4 iron, 4 sulfur cluster binding"/>
    <property type="evidence" value="ECO:0007669"/>
    <property type="project" value="UniProtKB-UniRule"/>
</dbReference>
<dbReference type="SFLD" id="SFLDG01082">
    <property type="entry name" value="B12-binding_domain_containing"/>
    <property type="match status" value="1"/>
</dbReference>
<sequence length="391" mass="44426">MRKNDQYQNQQAGIYFHIPFCVKKCPYCDFYSTTNLALQKAFLKALMREMRMLCDFSFLFDTIYIGGGTPSVLLAEDIGKIIETIRQVFKISADVEITMEVNPGAVDQERFAGYKSAGVNRINIGAQSFQETNLAFLGRIHSEKDINPAVKWARKAGFDNMGLDLIYGIPGQTRQSWLLDLQKAVDLKPEHLSCYMLTYEPGTPMDKDRQEAGFCPLSDNLVGDMFELTVEFLSANNYVQYEISNFALIKSDKRADKRVNMSRHNRKYWLSAPYIGFGPAAHSFVEPVRYWNTRSVTKYIKDVNGGRLSIEGKEVLSREQQMIEAISLGLRMTDGIKTDVFDKKFDVSFKKIFATTIAYLEEDGLISVAENRCSLTRKGMLFADSITSMLI</sequence>
<dbReference type="InterPro" id="IPR006638">
    <property type="entry name" value="Elp3/MiaA/NifB-like_rSAM"/>
</dbReference>
<dbReference type="InterPro" id="IPR013785">
    <property type="entry name" value="Aldolase_TIM"/>
</dbReference>
<evidence type="ECO:0000259" key="11">
    <source>
        <dbReference type="PROSITE" id="PS51918"/>
    </source>
</evidence>
<dbReference type="InterPro" id="IPR034505">
    <property type="entry name" value="Coproporphyrinogen-III_oxidase"/>
</dbReference>
<dbReference type="SFLD" id="SFLDF00562">
    <property type="entry name" value="HemN-like__clustered_with_heat"/>
    <property type="match status" value="1"/>
</dbReference>
<evidence type="ECO:0000313" key="12">
    <source>
        <dbReference type="EMBL" id="MBC8198904.1"/>
    </source>
</evidence>
<gene>
    <name evidence="12" type="primary">hemW</name>
    <name evidence="12" type="ORF">H8E80_02480</name>
</gene>
<dbReference type="PANTHER" id="PTHR13932">
    <property type="entry name" value="COPROPORPHYRINIGEN III OXIDASE"/>
    <property type="match status" value="1"/>
</dbReference>
<comment type="subcellular location">
    <subcellularLocation>
        <location evidence="10">Cytoplasm</location>
    </subcellularLocation>
</comment>
<evidence type="ECO:0000256" key="8">
    <source>
        <dbReference type="ARBA" id="ARBA00023014"/>
    </source>
</evidence>
<keyword evidence="4 10" id="KW-0349">Heme</keyword>
<comment type="similarity">
    <text evidence="2">Belongs to the anaerobic coproporphyrinogen-III oxidase family. HemW subfamily.</text>
</comment>
<evidence type="ECO:0000256" key="3">
    <source>
        <dbReference type="ARBA" id="ARBA00017228"/>
    </source>
</evidence>
<evidence type="ECO:0000256" key="10">
    <source>
        <dbReference type="RuleBase" id="RU364116"/>
    </source>
</evidence>
<comment type="cofactor">
    <cofactor evidence="1">
        <name>[4Fe-4S] cluster</name>
        <dbReference type="ChEBI" id="CHEBI:49883"/>
    </cofactor>
</comment>
<dbReference type="InterPro" id="IPR007197">
    <property type="entry name" value="rSAM"/>
</dbReference>
<keyword evidence="7 10" id="KW-0408">Iron</keyword>
<evidence type="ECO:0000256" key="1">
    <source>
        <dbReference type="ARBA" id="ARBA00001966"/>
    </source>
</evidence>
<keyword evidence="10" id="KW-0004">4Fe-4S</keyword>
<dbReference type="SFLD" id="SFLDS00029">
    <property type="entry name" value="Radical_SAM"/>
    <property type="match status" value="1"/>
</dbReference>
<keyword evidence="10" id="KW-0963">Cytoplasm</keyword>